<keyword evidence="3" id="KW-1185">Reference proteome</keyword>
<evidence type="ECO:0000313" key="2">
    <source>
        <dbReference type="EMBL" id="ABM56767.1"/>
    </source>
</evidence>
<dbReference type="eggNOG" id="COG3170">
    <property type="taxonomic scope" value="Bacteria"/>
</dbReference>
<evidence type="ECO:0000313" key="3">
    <source>
        <dbReference type="Proteomes" id="UP000000374"/>
    </source>
</evidence>
<feature type="region of interest" description="Disordered" evidence="1">
    <location>
        <begin position="50"/>
        <end position="108"/>
    </location>
</feature>
<reference evidence="3" key="1">
    <citation type="submission" date="2006-12" db="EMBL/GenBank/DDBJ databases">
        <title>Complete sequence of chromosome 1 of Verminephrobacter eiseniae EF01-2.</title>
        <authorList>
            <person name="Copeland A."/>
            <person name="Lucas S."/>
            <person name="Lapidus A."/>
            <person name="Barry K."/>
            <person name="Detter J.C."/>
            <person name="Glavina del Rio T."/>
            <person name="Dalin E."/>
            <person name="Tice H."/>
            <person name="Pitluck S."/>
            <person name="Chertkov O."/>
            <person name="Brettin T."/>
            <person name="Bruce D."/>
            <person name="Han C."/>
            <person name="Tapia R."/>
            <person name="Gilna P."/>
            <person name="Schmutz J."/>
            <person name="Larimer F."/>
            <person name="Land M."/>
            <person name="Hauser L."/>
            <person name="Kyrpides N."/>
            <person name="Kim E."/>
            <person name="Stahl D."/>
            <person name="Richardson P."/>
        </authorList>
    </citation>
    <scope>NUCLEOTIDE SEQUENCE [LARGE SCALE GENOMIC DNA]</scope>
    <source>
        <strain evidence="3">EF01-2</strain>
    </source>
</reference>
<feature type="compositionally biased region" description="Low complexity" evidence="1">
    <location>
        <begin position="75"/>
        <end position="105"/>
    </location>
</feature>
<dbReference type="STRING" id="391735.Veis_0990"/>
<dbReference type="InterPro" id="IPR021457">
    <property type="entry name" value="DUF3108"/>
</dbReference>
<sequence length="391" mass="41246">MRPRRTLVLVTALVLALHWLVLSHWPLAWNRPVQPADRVLSARSIAVAPPTATPAPTLAPRPVVREKPRPPPNPTAATAPQAQAQAQAQAPQALPDAEAAPAAAPDGASEAGIGLAMATAAANTAATPEAPATAAPDPPASAPLAAPAQDARADIGPPDGGVDADAPDATVDRSDTTPAPVIPVPTRLAYEVSGQARQFTYSARAELLWQHDGSRYEARQEIRAFLLGARAQSSVGRITPQGLRPERFSDRARSEQVAHFDHDRGRVSFSASTPEAAVDPGAQDRLSIFIQLGALLAADPGRFVPGTEITLTSVSARSADRWTFTVEGPETLDLPAGPTPTLKLQRRPRHGHDQRAELWLAPALGHLPARIRLTQANGDYADLRLRSSSAP</sequence>
<accession>A1WGL0</accession>
<dbReference type="HOGENOM" id="CLU_050822_1_0_4"/>
<protein>
    <recommendedName>
        <fullName evidence="4">DUF3108 domain-containing protein</fullName>
    </recommendedName>
</protein>
<gene>
    <name evidence="2" type="ordered locus">Veis_0990</name>
</gene>
<proteinExistence type="predicted"/>
<dbReference type="Pfam" id="PF11306">
    <property type="entry name" value="DUF3108"/>
    <property type="match status" value="1"/>
</dbReference>
<feature type="compositionally biased region" description="Low complexity" evidence="1">
    <location>
        <begin position="142"/>
        <end position="169"/>
    </location>
</feature>
<dbReference type="EMBL" id="CP000542">
    <property type="protein sequence ID" value="ABM56767.1"/>
    <property type="molecule type" value="Genomic_DNA"/>
</dbReference>
<evidence type="ECO:0000256" key="1">
    <source>
        <dbReference type="SAM" id="MobiDB-lite"/>
    </source>
</evidence>
<dbReference type="Proteomes" id="UP000000374">
    <property type="component" value="Chromosome"/>
</dbReference>
<feature type="region of interest" description="Disordered" evidence="1">
    <location>
        <begin position="127"/>
        <end position="181"/>
    </location>
</feature>
<organism evidence="2 3">
    <name type="scientific">Verminephrobacter eiseniae (strain EF01-2)</name>
    <dbReference type="NCBI Taxonomy" id="391735"/>
    <lineage>
        <taxon>Bacteria</taxon>
        <taxon>Pseudomonadati</taxon>
        <taxon>Pseudomonadota</taxon>
        <taxon>Betaproteobacteria</taxon>
        <taxon>Burkholderiales</taxon>
        <taxon>Comamonadaceae</taxon>
        <taxon>Verminephrobacter</taxon>
    </lineage>
</organism>
<name>A1WGL0_VEREI</name>
<dbReference type="AlphaFoldDB" id="A1WGL0"/>
<evidence type="ECO:0008006" key="4">
    <source>
        <dbReference type="Google" id="ProtNLM"/>
    </source>
</evidence>
<dbReference type="KEGG" id="vei:Veis_0990"/>